<dbReference type="InterPro" id="IPR002751">
    <property type="entry name" value="CbiM/NikMN"/>
</dbReference>
<comment type="caution">
    <text evidence="10">The sequence shown here is derived from an EMBL/GenBank/DDBJ whole genome shotgun (WGS) entry which is preliminary data.</text>
</comment>
<evidence type="ECO:0000259" key="9">
    <source>
        <dbReference type="Pfam" id="PF13190"/>
    </source>
</evidence>
<dbReference type="PANTHER" id="PTHR34229">
    <property type="entry name" value="METAL TRANSPORT PROTEIN HI_1621-RELATED"/>
    <property type="match status" value="1"/>
</dbReference>
<dbReference type="Pfam" id="PF01891">
    <property type="entry name" value="CbiM"/>
    <property type="match status" value="1"/>
</dbReference>
<feature type="domain" description="PDGLE" evidence="9">
    <location>
        <begin position="248"/>
        <end position="335"/>
    </location>
</feature>
<keyword evidence="5 8" id="KW-1133">Transmembrane helix</keyword>
<feature type="transmembrane region" description="Helical" evidence="8">
    <location>
        <begin position="302"/>
        <end position="330"/>
    </location>
</feature>
<evidence type="ECO:0000256" key="7">
    <source>
        <dbReference type="SAM" id="MobiDB-lite"/>
    </source>
</evidence>
<dbReference type="PANTHER" id="PTHR34229:SF1">
    <property type="entry name" value="METAL TRANSPORT PROTEIN HI_1621-RELATED"/>
    <property type="match status" value="1"/>
</dbReference>
<feature type="transmembrane region" description="Helical" evidence="8">
    <location>
        <begin position="248"/>
        <end position="267"/>
    </location>
</feature>
<evidence type="ECO:0000256" key="6">
    <source>
        <dbReference type="ARBA" id="ARBA00023136"/>
    </source>
</evidence>
<sequence length="359" mass="35556">MHIPDGFLDAPTSIGTGLLAVGATALALRRARRELGETGPVLAGLVACFIFAVQMVNFPVGAGTSGHLLGGALAAVLVGPWTGVLVMTTVLLVQGLVFADGGLTALGANITDMGIVGVLVGYLVARGVLAVLPRRPASVVPAAALGGLVSVPAAALAFTAMYAVGGAAPIPLGSLAAAMIGWHLVIGIGEAVITAAVVSAVVASRPDLVHVARHLVPDLELVDADGRRTTVRADAPAGRRRARVTPRFAGGLLATSLLVGGGLSLLASNHPDGLEYVGERLGFGSTAVESATASSPLADYSLAWLGGGAGATMAAGVIGVLLTLALGILLSSLAHRGGAPEEGDDDRSPVGAGATRRDG</sequence>
<accession>A0ABS9PYA1</accession>
<evidence type="ECO:0000256" key="8">
    <source>
        <dbReference type="SAM" id="Phobius"/>
    </source>
</evidence>
<proteinExistence type="predicted"/>
<gene>
    <name evidence="10" type="ORF">MHL29_01050</name>
</gene>
<comment type="subcellular location">
    <subcellularLocation>
        <location evidence="1">Cell membrane</location>
        <topology evidence="1">Multi-pass membrane protein</topology>
    </subcellularLocation>
</comment>
<evidence type="ECO:0000313" key="10">
    <source>
        <dbReference type="EMBL" id="MCG7320484.1"/>
    </source>
</evidence>
<organism evidence="10 11">
    <name type="scientific">Arsenicicoccus bolidensis</name>
    <dbReference type="NCBI Taxonomy" id="229480"/>
    <lineage>
        <taxon>Bacteria</taxon>
        <taxon>Bacillati</taxon>
        <taxon>Actinomycetota</taxon>
        <taxon>Actinomycetes</taxon>
        <taxon>Micrococcales</taxon>
        <taxon>Intrasporangiaceae</taxon>
        <taxon>Arsenicicoccus</taxon>
    </lineage>
</organism>
<dbReference type="EMBL" id="JAKRCV010000002">
    <property type="protein sequence ID" value="MCG7320484.1"/>
    <property type="molecule type" value="Genomic_DNA"/>
</dbReference>
<keyword evidence="3" id="KW-1003">Cell membrane</keyword>
<evidence type="ECO:0000256" key="1">
    <source>
        <dbReference type="ARBA" id="ARBA00004651"/>
    </source>
</evidence>
<keyword evidence="4 8" id="KW-0812">Transmembrane</keyword>
<dbReference type="Gene3D" id="1.10.1760.20">
    <property type="match status" value="1"/>
</dbReference>
<feature type="transmembrane region" description="Helical" evidence="8">
    <location>
        <begin position="113"/>
        <end position="132"/>
    </location>
</feature>
<evidence type="ECO:0000256" key="3">
    <source>
        <dbReference type="ARBA" id="ARBA00022475"/>
    </source>
</evidence>
<feature type="transmembrane region" description="Helical" evidence="8">
    <location>
        <begin position="72"/>
        <end position="93"/>
    </location>
</feature>
<name>A0ABS9PYA1_9MICO</name>
<protein>
    <submittedName>
        <fullName evidence="10">Energy-coupling factor ABC transporter permease</fullName>
    </submittedName>
</protein>
<keyword evidence="11" id="KW-1185">Reference proteome</keyword>
<evidence type="ECO:0000256" key="5">
    <source>
        <dbReference type="ARBA" id="ARBA00022989"/>
    </source>
</evidence>
<evidence type="ECO:0000313" key="11">
    <source>
        <dbReference type="Proteomes" id="UP001521931"/>
    </source>
</evidence>
<feature type="transmembrane region" description="Helical" evidence="8">
    <location>
        <begin position="40"/>
        <end position="60"/>
    </location>
</feature>
<dbReference type="Proteomes" id="UP001521931">
    <property type="component" value="Unassembled WGS sequence"/>
</dbReference>
<reference evidence="10 11" key="1">
    <citation type="submission" date="2022-02" db="EMBL/GenBank/DDBJ databases">
        <title>Uncovering new skin microbiome diversity through culturing and metagenomics.</title>
        <authorList>
            <person name="Conlan S."/>
            <person name="Deming C."/>
            <person name="Nisc Comparative Sequencing Program N."/>
            <person name="Segre J.A."/>
        </authorList>
    </citation>
    <scope>NUCLEOTIDE SEQUENCE [LARGE SCALE GENOMIC DNA]</scope>
    <source>
        <strain evidence="10 11">ACRQZ</strain>
    </source>
</reference>
<feature type="transmembrane region" description="Helical" evidence="8">
    <location>
        <begin position="7"/>
        <end position="28"/>
    </location>
</feature>
<dbReference type="Pfam" id="PF13190">
    <property type="entry name" value="PDGLE"/>
    <property type="match status" value="1"/>
</dbReference>
<feature type="transmembrane region" description="Helical" evidence="8">
    <location>
        <begin position="139"/>
        <end position="164"/>
    </location>
</feature>
<feature type="transmembrane region" description="Helical" evidence="8">
    <location>
        <begin position="176"/>
        <end position="203"/>
    </location>
</feature>
<evidence type="ECO:0000256" key="2">
    <source>
        <dbReference type="ARBA" id="ARBA00022448"/>
    </source>
</evidence>
<keyword evidence="2" id="KW-0813">Transport</keyword>
<dbReference type="InterPro" id="IPR025937">
    <property type="entry name" value="PDGLE_dom"/>
</dbReference>
<feature type="region of interest" description="Disordered" evidence="7">
    <location>
        <begin position="336"/>
        <end position="359"/>
    </location>
</feature>
<dbReference type="RefSeq" id="WP_239261495.1">
    <property type="nucleotide sequence ID" value="NZ_JAKRCV010000002.1"/>
</dbReference>
<keyword evidence="6 8" id="KW-0472">Membrane</keyword>
<evidence type="ECO:0000256" key="4">
    <source>
        <dbReference type="ARBA" id="ARBA00022692"/>
    </source>
</evidence>